<dbReference type="RefSeq" id="WP_132314922.1">
    <property type="nucleotide sequence ID" value="NZ_FWZT01000002.1"/>
</dbReference>
<name>A0A1Y6B9C6_9BACT</name>
<reference evidence="2" key="1">
    <citation type="submission" date="2017-04" db="EMBL/GenBank/DDBJ databases">
        <authorList>
            <person name="Varghese N."/>
            <person name="Submissions S."/>
        </authorList>
    </citation>
    <scope>NUCLEOTIDE SEQUENCE [LARGE SCALE GENOMIC DNA]</scope>
    <source>
        <strain evidence="2">RKEM611</strain>
    </source>
</reference>
<organism evidence="1 2">
    <name type="scientific">Pseudobacteriovorax antillogorgiicola</name>
    <dbReference type="NCBI Taxonomy" id="1513793"/>
    <lineage>
        <taxon>Bacteria</taxon>
        <taxon>Pseudomonadati</taxon>
        <taxon>Bdellovibrionota</taxon>
        <taxon>Oligoflexia</taxon>
        <taxon>Oligoflexales</taxon>
        <taxon>Pseudobacteriovoracaceae</taxon>
        <taxon>Pseudobacteriovorax</taxon>
    </lineage>
</organism>
<proteinExistence type="predicted"/>
<dbReference type="AlphaFoldDB" id="A0A1Y6B9C6"/>
<protein>
    <submittedName>
        <fullName evidence="1">Uncharacterized protein</fullName>
    </submittedName>
</protein>
<dbReference type="Proteomes" id="UP000192907">
    <property type="component" value="Unassembled WGS sequence"/>
</dbReference>
<gene>
    <name evidence="1" type="ORF">SAMN06296036_102433</name>
</gene>
<evidence type="ECO:0000313" key="2">
    <source>
        <dbReference type="Proteomes" id="UP000192907"/>
    </source>
</evidence>
<keyword evidence="2" id="KW-1185">Reference proteome</keyword>
<dbReference type="STRING" id="1513793.SAMN06296036_102433"/>
<dbReference type="EMBL" id="FWZT01000002">
    <property type="protein sequence ID" value="SME98227.1"/>
    <property type="molecule type" value="Genomic_DNA"/>
</dbReference>
<evidence type="ECO:0000313" key="1">
    <source>
        <dbReference type="EMBL" id="SME98227.1"/>
    </source>
</evidence>
<sequence length="100" mass="10685">MTRTLAASLSILLGGTLFNSHVEAGSHGGHVGKTVQLDSVISLSTTEFRGAMREALTKGTVTRPEADYKVTTKDSMLLNKKIDVVNLATDKKLVIVEKGD</sequence>
<accession>A0A1Y6B9C6</accession>